<feature type="chain" id="PRO_5046382657" description="DUF3060 domain-containing protein" evidence="1">
    <location>
        <begin position="21"/>
        <end position="111"/>
    </location>
</feature>
<gene>
    <name evidence="2" type="ORF">AVT10_04000</name>
</gene>
<dbReference type="Proteomes" id="UP000076609">
    <property type="component" value="Unassembled WGS sequence"/>
</dbReference>
<dbReference type="EMBL" id="LQQO01000034">
    <property type="protein sequence ID" value="KZE11424.1"/>
    <property type="molecule type" value="Genomic_DNA"/>
</dbReference>
<reference evidence="3" key="1">
    <citation type="submission" date="2016-01" db="EMBL/GenBank/DDBJ databases">
        <title>Draft genome of Chromobacterium sp. F49.</title>
        <authorList>
            <person name="Hong K.W."/>
        </authorList>
    </citation>
    <scope>NUCLEOTIDE SEQUENCE [LARGE SCALE GENOMIC DNA]</scope>
    <source>
        <strain evidence="3">CN3</strain>
    </source>
</reference>
<protein>
    <recommendedName>
        <fullName evidence="4">DUF3060 domain-containing protein</fullName>
    </recommendedName>
</protein>
<dbReference type="Pfam" id="PF11259">
    <property type="entry name" value="DUF3060"/>
    <property type="match status" value="1"/>
</dbReference>
<dbReference type="InterPro" id="IPR021417">
    <property type="entry name" value="DUF3060"/>
</dbReference>
<sequence>MAVRAALLLSALVLPATLPAQVRQEGAGATQELDCGGGVATVEGAGNTMMITGRCSALVIEGAGNRVTIDLAPRASVRIAGASNTVLYRTPDGSKARVSVAGAGNRVSMQR</sequence>
<organism evidence="2 3">
    <name type="scientific">Sphingomonas hankookensis</name>
    <dbReference type="NCBI Taxonomy" id="563996"/>
    <lineage>
        <taxon>Bacteria</taxon>
        <taxon>Pseudomonadati</taxon>
        <taxon>Pseudomonadota</taxon>
        <taxon>Alphaproteobacteria</taxon>
        <taxon>Sphingomonadales</taxon>
        <taxon>Sphingomonadaceae</taxon>
        <taxon>Sphingomonas</taxon>
    </lineage>
</organism>
<evidence type="ECO:0000256" key="1">
    <source>
        <dbReference type="SAM" id="SignalP"/>
    </source>
</evidence>
<proteinExistence type="predicted"/>
<evidence type="ECO:0000313" key="3">
    <source>
        <dbReference type="Proteomes" id="UP000076609"/>
    </source>
</evidence>
<keyword evidence="1" id="KW-0732">Signal</keyword>
<feature type="signal peptide" evidence="1">
    <location>
        <begin position="1"/>
        <end position="20"/>
    </location>
</feature>
<dbReference type="RefSeq" id="WP_066691799.1">
    <property type="nucleotide sequence ID" value="NZ_CP117025.1"/>
</dbReference>
<comment type="caution">
    <text evidence="2">The sequence shown here is derived from an EMBL/GenBank/DDBJ whole genome shotgun (WGS) entry which is preliminary data.</text>
</comment>
<evidence type="ECO:0000313" key="2">
    <source>
        <dbReference type="EMBL" id="KZE11424.1"/>
    </source>
</evidence>
<evidence type="ECO:0008006" key="4">
    <source>
        <dbReference type="Google" id="ProtNLM"/>
    </source>
</evidence>
<accession>A0ABR5YAD8</accession>
<keyword evidence="3" id="KW-1185">Reference proteome</keyword>
<name>A0ABR5YAD8_9SPHN</name>